<comment type="caution">
    <text evidence="9">The sequence shown here is derived from an EMBL/GenBank/DDBJ whole genome shotgun (WGS) entry which is preliminary data.</text>
</comment>
<dbReference type="GO" id="GO:0005829">
    <property type="term" value="C:cytosol"/>
    <property type="evidence" value="ECO:0007669"/>
    <property type="project" value="TreeGrafter"/>
</dbReference>
<feature type="binding site" evidence="8">
    <location>
        <begin position="1"/>
        <end position="8"/>
    </location>
    <ligand>
        <name>ATP</name>
        <dbReference type="ChEBI" id="CHEBI:30616"/>
    </ligand>
</feature>
<gene>
    <name evidence="8" type="primary">panC</name>
    <name evidence="9" type="ORF">CLW00_103368</name>
</gene>
<organism evidence="9 10">
    <name type="scientific">Mongoliibacter ruber</name>
    <dbReference type="NCBI Taxonomy" id="1750599"/>
    <lineage>
        <taxon>Bacteria</taxon>
        <taxon>Pseudomonadati</taxon>
        <taxon>Bacteroidota</taxon>
        <taxon>Cytophagia</taxon>
        <taxon>Cytophagales</taxon>
        <taxon>Cyclobacteriaceae</taxon>
        <taxon>Mongoliibacter</taxon>
    </lineage>
</organism>
<comment type="pathway">
    <text evidence="1 8">Cofactor biosynthesis; (R)-pantothenate biosynthesis; (R)-pantothenate from (R)-pantoate and beta-alanine: step 1/1.</text>
</comment>
<keyword evidence="6 8" id="KW-0067">ATP-binding</keyword>
<feature type="binding site" evidence="8">
    <location>
        <begin position="155"/>
        <end position="158"/>
    </location>
    <ligand>
        <name>ATP</name>
        <dbReference type="ChEBI" id="CHEBI:30616"/>
    </ligand>
</feature>
<comment type="subunit">
    <text evidence="8">Homodimer.</text>
</comment>
<feature type="binding site" evidence="8">
    <location>
        <begin position="118"/>
        <end position="121"/>
    </location>
    <ligand>
        <name>ATP</name>
        <dbReference type="ChEBI" id="CHEBI:30616"/>
    </ligand>
</feature>
<keyword evidence="8" id="KW-0963">Cytoplasm</keyword>
<keyword evidence="5 8" id="KW-0547">Nucleotide-binding</keyword>
<protein>
    <recommendedName>
        <fullName evidence="8">Pantothenate synthetase</fullName>
        <shortName evidence="8">PS</shortName>
        <ecNumber evidence="8">6.3.2.1</ecNumber>
    </recommendedName>
    <alternativeName>
        <fullName evidence="8">Pantoate--beta-alanine ligase</fullName>
    </alternativeName>
    <alternativeName>
        <fullName evidence="8">Pantoate-activating enzyme</fullName>
    </alternativeName>
</protein>
<dbReference type="HAMAP" id="MF_00158">
    <property type="entry name" value="PanC"/>
    <property type="match status" value="1"/>
</dbReference>
<feature type="binding site" evidence="8">
    <location>
        <position position="147"/>
    </location>
    <ligand>
        <name>ATP</name>
        <dbReference type="ChEBI" id="CHEBI:30616"/>
    </ligand>
</feature>
<comment type="miscellaneous">
    <text evidence="8">The reaction proceeds by a bi uni uni bi ping pong mechanism.</text>
</comment>
<feature type="binding site" evidence="8">
    <location>
        <position position="32"/>
    </location>
    <ligand>
        <name>beta-alanine</name>
        <dbReference type="ChEBI" id="CHEBI:57966"/>
    </ligand>
</feature>
<dbReference type="PANTHER" id="PTHR21299:SF1">
    <property type="entry name" value="PANTOATE--BETA-ALANINE LIGASE"/>
    <property type="match status" value="1"/>
</dbReference>
<dbReference type="GO" id="GO:0015940">
    <property type="term" value="P:pantothenate biosynthetic process"/>
    <property type="evidence" value="ECO:0007669"/>
    <property type="project" value="UniProtKB-UniRule"/>
</dbReference>
<comment type="subcellular location">
    <subcellularLocation>
        <location evidence="8">Cytoplasm</location>
    </subcellularLocation>
</comment>
<dbReference type="UniPathway" id="UPA00028">
    <property type="reaction ID" value="UER00005"/>
</dbReference>
<dbReference type="Gene3D" id="3.30.1300.10">
    <property type="entry name" value="Pantoate-beta-alanine ligase, C-terminal domain"/>
    <property type="match status" value="1"/>
</dbReference>
<feature type="active site" description="Proton donor" evidence="8">
    <location>
        <position position="8"/>
    </location>
</feature>
<dbReference type="EC" id="6.3.2.1" evidence="8"/>
<dbReference type="AlphaFoldDB" id="A0A2T0WRB9"/>
<evidence type="ECO:0000313" key="9">
    <source>
        <dbReference type="EMBL" id="PRY89246.1"/>
    </source>
</evidence>
<dbReference type="NCBIfam" id="TIGR00018">
    <property type="entry name" value="panC"/>
    <property type="match status" value="1"/>
</dbReference>
<dbReference type="GO" id="GO:0005524">
    <property type="term" value="F:ATP binding"/>
    <property type="evidence" value="ECO:0007669"/>
    <property type="project" value="UniProtKB-KW"/>
</dbReference>
<feature type="binding site" evidence="8">
    <location>
        <position position="124"/>
    </location>
    <ligand>
        <name>(R)-pantoate</name>
        <dbReference type="ChEBI" id="CHEBI:15980"/>
    </ligand>
</feature>
<reference evidence="9 10" key="1">
    <citation type="submission" date="2018-03" db="EMBL/GenBank/DDBJ databases">
        <title>Genomic Encyclopedia of Archaeal and Bacterial Type Strains, Phase II (KMG-II): from individual species to whole genera.</title>
        <authorList>
            <person name="Goeker M."/>
        </authorList>
    </citation>
    <scope>NUCLEOTIDE SEQUENCE [LARGE SCALE GENOMIC DNA]</scope>
    <source>
        <strain evidence="9 10">DSM 27929</strain>
    </source>
</reference>
<dbReference type="Proteomes" id="UP000238157">
    <property type="component" value="Unassembled WGS sequence"/>
</dbReference>
<comment type="similarity">
    <text evidence="2 8">Belongs to the pantothenate synthetase family.</text>
</comment>
<comment type="function">
    <text evidence="8">Catalyzes the condensation of pantoate with beta-alanine in an ATP-dependent reaction via a pantoyl-adenylate intermediate.</text>
</comment>
<dbReference type="InterPro" id="IPR042176">
    <property type="entry name" value="Pantoate_ligase_C"/>
</dbReference>
<evidence type="ECO:0000256" key="2">
    <source>
        <dbReference type="ARBA" id="ARBA00009256"/>
    </source>
</evidence>
<dbReference type="GO" id="GO:0004592">
    <property type="term" value="F:pantoate-beta-alanine ligase activity"/>
    <property type="evidence" value="ECO:0007669"/>
    <property type="project" value="UniProtKB-UniRule"/>
</dbReference>
<evidence type="ECO:0000256" key="3">
    <source>
        <dbReference type="ARBA" id="ARBA00022598"/>
    </source>
</evidence>
<evidence type="ECO:0000256" key="5">
    <source>
        <dbReference type="ARBA" id="ARBA00022741"/>
    </source>
</evidence>
<dbReference type="EMBL" id="PVTR01000003">
    <property type="protein sequence ID" value="PRY89246.1"/>
    <property type="molecule type" value="Genomic_DNA"/>
</dbReference>
<dbReference type="InterPro" id="IPR004821">
    <property type="entry name" value="Cyt_trans-like"/>
</dbReference>
<comment type="catalytic activity">
    <reaction evidence="7 8">
        <text>(R)-pantoate + beta-alanine + ATP = (R)-pantothenate + AMP + diphosphate + H(+)</text>
        <dbReference type="Rhea" id="RHEA:10912"/>
        <dbReference type="ChEBI" id="CHEBI:15378"/>
        <dbReference type="ChEBI" id="CHEBI:15980"/>
        <dbReference type="ChEBI" id="CHEBI:29032"/>
        <dbReference type="ChEBI" id="CHEBI:30616"/>
        <dbReference type="ChEBI" id="CHEBI:33019"/>
        <dbReference type="ChEBI" id="CHEBI:57966"/>
        <dbReference type="ChEBI" id="CHEBI:456215"/>
        <dbReference type="EC" id="6.3.2.1"/>
    </reaction>
</comment>
<dbReference type="SUPFAM" id="SSF52374">
    <property type="entry name" value="Nucleotidylyl transferase"/>
    <property type="match status" value="1"/>
</dbReference>
<evidence type="ECO:0000256" key="6">
    <source>
        <dbReference type="ARBA" id="ARBA00022840"/>
    </source>
</evidence>
<evidence type="ECO:0000256" key="8">
    <source>
        <dbReference type="HAMAP-Rule" id="MF_00158"/>
    </source>
</evidence>
<dbReference type="PANTHER" id="PTHR21299">
    <property type="entry name" value="CYTIDYLATE KINASE/PANTOATE-BETA-ALANINE LIGASE"/>
    <property type="match status" value="1"/>
</dbReference>
<dbReference type="Gene3D" id="3.40.50.620">
    <property type="entry name" value="HUPs"/>
    <property type="match status" value="1"/>
</dbReference>
<sequence length="253" mass="28571">MGALHEGHLDLIKKAKLYSDYVVVSIFVNPTQFNNTEDFDKYPQTLDKDMVLLKEIEVDCLFLPEIQEIYPRTPRLKMVFEGLDNTLEGEFRPGHFSGVGVVVAKLLNIVNPHKAFFGQKDLQQVAVIRQLIYDLSLDVEIIALPTVREASGLALSSRNMRLSIQEKKEALILIESLTFAKSELLAGKDWLSIRNQIEDRFSSQNIRLEYFELVNSATMEKINSIEASASCSICTAAYVGDVRLIDNITVIED</sequence>
<feature type="binding site" evidence="8">
    <location>
        <position position="32"/>
    </location>
    <ligand>
        <name>(R)-pantoate</name>
        <dbReference type="ChEBI" id="CHEBI:15980"/>
    </ligand>
</feature>
<evidence type="ECO:0000256" key="4">
    <source>
        <dbReference type="ARBA" id="ARBA00022655"/>
    </source>
</evidence>
<dbReference type="NCBIfam" id="TIGR00125">
    <property type="entry name" value="cyt_tran_rel"/>
    <property type="match status" value="1"/>
</dbReference>
<dbReference type="InterPro" id="IPR003721">
    <property type="entry name" value="Pantoate_ligase"/>
</dbReference>
<keyword evidence="10" id="KW-1185">Reference proteome</keyword>
<name>A0A2T0WRB9_9BACT</name>
<evidence type="ECO:0000313" key="10">
    <source>
        <dbReference type="Proteomes" id="UP000238157"/>
    </source>
</evidence>
<keyword evidence="3 8" id="KW-0436">Ligase</keyword>
<dbReference type="InterPro" id="IPR014729">
    <property type="entry name" value="Rossmann-like_a/b/a_fold"/>
</dbReference>
<evidence type="ECO:0000256" key="7">
    <source>
        <dbReference type="ARBA" id="ARBA00048258"/>
    </source>
</evidence>
<dbReference type="Pfam" id="PF02569">
    <property type="entry name" value="Pantoate_ligase"/>
    <property type="match status" value="1"/>
</dbReference>
<accession>A0A2T0WRB9</accession>
<evidence type="ECO:0000256" key="1">
    <source>
        <dbReference type="ARBA" id="ARBA00004990"/>
    </source>
</evidence>
<proteinExistence type="inferred from homology"/>
<keyword evidence="4 8" id="KW-0566">Pantothenate biosynthesis</keyword>